<proteinExistence type="predicted"/>
<dbReference type="STRING" id="1675527.AIOL_000621"/>
<evidence type="ECO:0000313" key="2">
    <source>
        <dbReference type="Proteomes" id="UP000037178"/>
    </source>
</evidence>
<organism evidence="1 2">
    <name type="scientific">Candidatus Rhodobacter oscarellae</name>
    <dbReference type="NCBI Taxonomy" id="1675527"/>
    <lineage>
        <taxon>Bacteria</taxon>
        <taxon>Pseudomonadati</taxon>
        <taxon>Pseudomonadota</taxon>
        <taxon>Alphaproteobacteria</taxon>
        <taxon>Rhodobacterales</taxon>
        <taxon>Rhodobacter group</taxon>
        <taxon>Rhodobacter</taxon>
    </lineage>
</organism>
<keyword evidence="2" id="KW-1185">Reference proteome</keyword>
<comment type="caution">
    <text evidence="1">The sequence shown here is derived from an EMBL/GenBank/DDBJ whole genome shotgun (WGS) entry which is preliminary data.</text>
</comment>
<dbReference type="EMBL" id="LFTY01000001">
    <property type="protein sequence ID" value="KMW60465.1"/>
    <property type="molecule type" value="Genomic_DNA"/>
</dbReference>
<name>A0A0J9ECJ5_9RHOB</name>
<evidence type="ECO:0000313" key="1">
    <source>
        <dbReference type="EMBL" id="KMW60465.1"/>
    </source>
</evidence>
<reference evidence="1 2" key="1">
    <citation type="submission" date="2015-06" db="EMBL/GenBank/DDBJ databases">
        <title>Draft genome sequence of an Alphaproteobacteria species associated to the Mediterranean sponge Oscarella lobularis.</title>
        <authorList>
            <person name="Jourda C."/>
            <person name="Santini S."/>
            <person name="Claverie J.-M."/>
        </authorList>
    </citation>
    <scope>NUCLEOTIDE SEQUENCE [LARGE SCALE GENOMIC DNA]</scope>
    <source>
        <strain evidence="1">IGS</strain>
    </source>
</reference>
<dbReference type="OrthoDB" id="7877008at2"/>
<dbReference type="Proteomes" id="UP000037178">
    <property type="component" value="Unassembled WGS sequence"/>
</dbReference>
<accession>A0A0J9ECJ5</accession>
<sequence length="498" mass="56029">MLDFRLMSKLSFTNSFTRQALLARLALRLLGPSVSRHVKVNQKMVSQIALDTFRTCMLVQTNETLAAGVLTSPINPQKRPYTLSLSNRTADYTFRIQEIPEGELSLTYFSKHFGFEDRYSLDSSMEIKRGFDLFLHELSEVQRGTNASSKYLADERSLGKRSDSLWRGMRSEAVESGQSTNLMIEQFGDDFEFWREWYQGVLHGTPIDWELQKKVASIGSWVWEAGPEAVAEEIEKIKADFLVEKSPLAEKVEFNEVTGKFNTVPQPIAKPELLGATLSQVEDALEDCLAHPSNGLSDRSRETRDIRRTLTRYANDPQRIEMNLTTVATGLRRQLETTEELPKTEENLVLQDVVEQAVRGIRATHPEVAENRKILAEQALKELPQADKKEMDQAKEVYAALTEGVMAEDFSEDIPVLLNDAILPPSEGAPRLSGADPATRIFYRTSKMAELVRKYPVIVEKIEKSPAYKTVGIVKRGLTVAGWLSIIVGIGLRAFGVL</sequence>
<protein>
    <submittedName>
        <fullName evidence="1">Uncharacterized protein</fullName>
    </submittedName>
</protein>
<dbReference type="PATRIC" id="fig|1675527.3.peg.678"/>
<gene>
    <name evidence="1" type="ORF">AIOL_000621</name>
</gene>
<dbReference type="AlphaFoldDB" id="A0A0J9ECJ5"/>